<evidence type="ECO:0000313" key="3">
    <source>
        <dbReference type="Proteomes" id="UP000023152"/>
    </source>
</evidence>
<dbReference type="Proteomes" id="UP000023152">
    <property type="component" value="Unassembled WGS sequence"/>
</dbReference>
<feature type="region of interest" description="Disordered" evidence="1">
    <location>
        <begin position="218"/>
        <end position="299"/>
    </location>
</feature>
<protein>
    <submittedName>
        <fullName evidence="2">Uncharacterized protein</fullName>
    </submittedName>
</protein>
<accession>X6MFW0</accession>
<feature type="compositionally biased region" description="Polar residues" evidence="1">
    <location>
        <begin position="274"/>
        <end position="295"/>
    </location>
</feature>
<feature type="compositionally biased region" description="Basic and acidic residues" evidence="1">
    <location>
        <begin position="362"/>
        <end position="372"/>
    </location>
</feature>
<organism evidence="2 3">
    <name type="scientific">Reticulomyxa filosa</name>
    <dbReference type="NCBI Taxonomy" id="46433"/>
    <lineage>
        <taxon>Eukaryota</taxon>
        <taxon>Sar</taxon>
        <taxon>Rhizaria</taxon>
        <taxon>Retaria</taxon>
        <taxon>Foraminifera</taxon>
        <taxon>Monothalamids</taxon>
        <taxon>Reticulomyxidae</taxon>
        <taxon>Reticulomyxa</taxon>
    </lineage>
</organism>
<reference evidence="2 3" key="1">
    <citation type="journal article" date="2013" name="Curr. Biol.">
        <title>The Genome of the Foraminiferan Reticulomyxa filosa.</title>
        <authorList>
            <person name="Glockner G."/>
            <person name="Hulsmann N."/>
            <person name="Schleicher M."/>
            <person name="Noegel A.A."/>
            <person name="Eichinger L."/>
            <person name="Gallinger C."/>
            <person name="Pawlowski J."/>
            <person name="Sierra R."/>
            <person name="Euteneuer U."/>
            <person name="Pillet L."/>
            <person name="Moustafa A."/>
            <person name="Platzer M."/>
            <person name="Groth M."/>
            <person name="Szafranski K."/>
            <person name="Schliwa M."/>
        </authorList>
    </citation>
    <scope>NUCLEOTIDE SEQUENCE [LARGE SCALE GENOMIC DNA]</scope>
</reference>
<comment type="caution">
    <text evidence="2">The sequence shown here is derived from an EMBL/GenBank/DDBJ whole genome shotgun (WGS) entry which is preliminary data.</text>
</comment>
<keyword evidence="3" id="KW-1185">Reference proteome</keyword>
<gene>
    <name evidence="2" type="ORF">RFI_25466</name>
</gene>
<evidence type="ECO:0000256" key="1">
    <source>
        <dbReference type="SAM" id="MobiDB-lite"/>
    </source>
</evidence>
<feature type="compositionally biased region" description="Polar residues" evidence="1">
    <location>
        <begin position="242"/>
        <end position="252"/>
    </location>
</feature>
<dbReference type="AlphaFoldDB" id="X6MFW0"/>
<proteinExistence type="predicted"/>
<sequence>MALNIVVLSPSKKLRRKFVKFLIPEKQMKQSKTAMSLERFERTLSCGSRSFVLRMLEMQEFTFLSDLFENDNVHLIVMVFSFDAADVSEREHKFMKDLAQWMESSGHWQALWKRTLRVLDYALHNYKKNRKMSLTWTCVDTEVNSKLKFEGERLFKFGYKWPYLPVDGIGHGQDWRVQMISKLFTILDEPHRSYFLTAALNTPNRNLMPKDFEEIAKKTVQNGPSPRPSFRTSRVEPKRDTLSNTQSISQALVVTDCDRNESTQGTDTKRHTLSSKSDTKQTPKPKSQQPHSPNGNVLPKIQSELSQDETDDQSVLSLKQTKSPSDIIASVAEENLSPTDDRTSELKSHQITFQHIRKKSSKHLDKEKDETSRLGSRSSPKLSPVEIPSIDSIPFKSFPKKKFGVCCYCYFICCCYMDINYIVHTF</sequence>
<dbReference type="EMBL" id="ASPP01021897">
    <property type="protein sequence ID" value="ETO11910.1"/>
    <property type="molecule type" value="Genomic_DNA"/>
</dbReference>
<feature type="region of interest" description="Disordered" evidence="1">
    <location>
        <begin position="354"/>
        <end position="383"/>
    </location>
</feature>
<name>X6MFW0_RETFI</name>
<evidence type="ECO:0000313" key="2">
    <source>
        <dbReference type="EMBL" id="ETO11910.1"/>
    </source>
</evidence>